<sequence>MTTTVETATPTRGGLAPGELSPSSNSALPGTPTPATVLSAHSRIQRTRSDRGYGRVKGGSIWFTRVSVYGMLAFIALFSADVEHLFMYHYDSLSPPPPRTNPAFSKPHSSLYTTTSTHRSLTVLAYDSGHHRSGHEQEYIQEHGYYSNDARQRRKWSARLQRTRSSLKQDQEARPEGESERSRRQRRGLGLMPSIFCHAIPSLDVMDDIARMFGGEEPKTAPEKVVKVEIDPRVEKMLRLRRALPGFNTASDHDMSKNDKDEDEQGFAYLGESENIQQRQEEDAFVKRRYSQGVLSAGDYCLYGQKARHVFGSDLEDALIPNHTMF</sequence>
<reference evidence="2" key="2">
    <citation type="journal article" date="2022" name="Microbiol. Resour. Announc.">
        <title>Whole-Genome Sequence of Entomortierella parvispora E1425, a Mucoromycotan Fungus Associated with Burkholderiaceae-Related Endosymbiotic Bacteria.</title>
        <authorList>
            <person name="Herlambang A."/>
            <person name="Guo Y."/>
            <person name="Takashima Y."/>
            <person name="Narisawa K."/>
            <person name="Ohta H."/>
            <person name="Nishizawa T."/>
        </authorList>
    </citation>
    <scope>NUCLEOTIDE SEQUENCE</scope>
    <source>
        <strain evidence="2">E1425</strain>
    </source>
</reference>
<accession>A0A9P3LW05</accession>
<protein>
    <submittedName>
        <fullName evidence="2">Uncharacterized protein</fullName>
    </submittedName>
</protein>
<dbReference type="EMBL" id="BQFW01000007">
    <property type="protein sequence ID" value="GJJ72549.1"/>
    <property type="molecule type" value="Genomic_DNA"/>
</dbReference>
<name>A0A9P3LW05_9FUNG</name>
<organism evidence="2 3">
    <name type="scientific">Entomortierella parvispora</name>
    <dbReference type="NCBI Taxonomy" id="205924"/>
    <lineage>
        <taxon>Eukaryota</taxon>
        <taxon>Fungi</taxon>
        <taxon>Fungi incertae sedis</taxon>
        <taxon>Mucoromycota</taxon>
        <taxon>Mortierellomycotina</taxon>
        <taxon>Mortierellomycetes</taxon>
        <taxon>Mortierellales</taxon>
        <taxon>Mortierellaceae</taxon>
        <taxon>Entomortierella</taxon>
    </lineage>
</organism>
<dbReference type="AlphaFoldDB" id="A0A9P3LW05"/>
<feature type="region of interest" description="Disordered" evidence="1">
    <location>
        <begin position="157"/>
        <end position="187"/>
    </location>
</feature>
<comment type="caution">
    <text evidence="2">The sequence shown here is derived from an EMBL/GenBank/DDBJ whole genome shotgun (WGS) entry which is preliminary data.</text>
</comment>
<proteinExistence type="predicted"/>
<dbReference type="Proteomes" id="UP000827284">
    <property type="component" value="Unassembled WGS sequence"/>
</dbReference>
<gene>
    <name evidence="2" type="ORF">EMPS_04907</name>
</gene>
<keyword evidence="3" id="KW-1185">Reference proteome</keyword>
<feature type="region of interest" description="Disordered" evidence="1">
    <location>
        <begin position="1"/>
        <end position="35"/>
    </location>
</feature>
<feature type="compositionally biased region" description="Polar residues" evidence="1">
    <location>
        <begin position="21"/>
        <end position="35"/>
    </location>
</feature>
<evidence type="ECO:0000313" key="2">
    <source>
        <dbReference type="EMBL" id="GJJ72549.1"/>
    </source>
</evidence>
<feature type="compositionally biased region" description="Polar residues" evidence="1">
    <location>
        <begin position="1"/>
        <end position="10"/>
    </location>
</feature>
<reference evidence="2" key="1">
    <citation type="submission" date="2021-11" db="EMBL/GenBank/DDBJ databases">
        <authorList>
            <person name="Herlambang A."/>
            <person name="Guo Y."/>
            <person name="Takashima Y."/>
            <person name="Nishizawa T."/>
        </authorList>
    </citation>
    <scope>NUCLEOTIDE SEQUENCE</scope>
    <source>
        <strain evidence="2">E1425</strain>
    </source>
</reference>
<evidence type="ECO:0000313" key="3">
    <source>
        <dbReference type="Proteomes" id="UP000827284"/>
    </source>
</evidence>
<evidence type="ECO:0000256" key="1">
    <source>
        <dbReference type="SAM" id="MobiDB-lite"/>
    </source>
</evidence>
<feature type="compositionally biased region" description="Basic and acidic residues" evidence="1">
    <location>
        <begin position="167"/>
        <end position="182"/>
    </location>
</feature>